<name>A0A3D3REL5_9PLAN</name>
<organism evidence="3 4">
    <name type="scientific">Gimesia maris</name>
    <dbReference type="NCBI Taxonomy" id="122"/>
    <lineage>
        <taxon>Bacteria</taxon>
        <taxon>Pseudomonadati</taxon>
        <taxon>Planctomycetota</taxon>
        <taxon>Planctomycetia</taxon>
        <taxon>Planctomycetales</taxon>
        <taxon>Planctomycetaceae</taxon>
        <taxon>Gimesia</taxon>
    </lineage>
</organism>
<reference evidence="3 4" key="1">
    <citation type="journal article" date="2018" name="Nat. Biotechnol.">
        <title>A standardized bacterial taxonomy based on genome phylogeny substantially revises the tree of life.</title>
        <authorList>
            <person name="Parks D.H."/>
            <person name="Chuvochina M."/>
            <person name="Waite D.W."/>
            <person name="Rinke C."/>
            <person name="Skarshewski A."/>
            <person name="Chaumeil P.A."/>
            <person name="Hugenholtz P."/>
        </authorList>
    </citation>
    <scope>NUCLEOTIDE SEQUENCE [LARGE SCALE GENOMIC DNA]</scope>
    <source>
        <strain evidence="3">UBA9375</strain>
    </source>
</reference>
<evidence type="ECO:0000256" key="2">
    <source>
        <dbReference type="SAM" id="SignalP"/>
    </source>
</evidence>
<dbReference type="AlphaFoldDB" id="A0A3D3REL5"/>
<evidence type="ECO:0000256" key="1">
    <source>
        <dbReference type="SAM" id="MobiDB-lite"/>
    </source>
</evidence>
<dbReference type="Proteomes" id="UP000263642">
    <property type="component" value="Unassembled WGS sequence"/>
</dbReference>
<evidence type="ECO:0000313" key="4">
    <source>
        <dbReference type="Proteomes" id="UP000263642"/>
    </source>
</evidence>
<feature type="chain" id="PRO_5017601338" evidence="2">
    <location>
        <begin position="21"/>
        <end position="141"/>
    </location>
</feature>
<evidence type="ECO:0000313" key="3">
    <source>
        <dbReference type="EMBL" id="HCO27261.1"/>
    </source>
</evidence>
<comment type="caution">
    <text evidence="3">The sequence shown here is derived from an EMBL/GenBank/DDBJ whole genome shotgun (WGS) entry which is preliminary data.</text>
</comment>
<sequence>MIARLFAILIVFSYVTPALVADEVIRQGVKPKSHKYPVHILEFKVMDQPVVTKNSNREKYPRSGKGSHNGPVKTFTFPASRQTSQVRNFSGYDPDFQYRCPRAWSALRREISSSAAYDRRLSQNQKQLPLSGGALISVPVK</sequence>
<dbReference type="EMBL" id="DQAY01000194">
    <property type="protein sequence ID" value="HCO27261.1"/>
    <property type="molecule type" value="Genomic_DNA"/>
</dbReference>
<gene>
    <name evidence="3" type="ORF">DIT97_31235</name>
</gene>
<accession>A0A3D3REL5</accession>
<keyword evidence="2" id="KW-0732">Signal</keyword>
<protein>
    <submittedName>
        <fullName evidence="3">Uncharacterized protein</fullName>
    </submittedName>
</protein>
<proteinExistence type="predicted"/>
<feature type="region of interest" description="Disordered" evidence="1">
    <location>
        <begin position="52"/>
        <end position="76"/>
    </location>
</feature>
<feature type="signal peptide" evidence="2">
    <location>
        <begin position="1"/>
        <end position="20"/>
    </location>
</feature>